<evidence type="ECO:0000256" key="5">
    <source>
        <dbReference type="ARBA" id="ARBA00035013"/>
    </source>
</evidence>
<accession>A0A2Z4XYD7</accession>
<evidence type="ECO:0000313" key="10">
    <source>
        <dbReference type="Proteomes" id="UP000251120"/>
    </source>
</evidence>
<comment type="similarity">
    <text evidence="5">Belongs to the 2-oxoadipate dioxygenase/decarboxylase family.</text>
</comment>
<dbReference type="Proteomes" id="UP000251120">
    <property type="component" value="Chromosome"/>
</dbReference>
<dbReference type="Gene3D" id="3.10.180.50">
    <property type="match status" value="1"/>
</dbReference>
<dbReference type="EMBL" id="CP043424">
    <property type="protein sequence ID" value="QIW12154.1"/>
    <property type="molecule type" value="Genomic_DNA"/>
</dbReference>
<dbReference type="GO" id="GO:0051213">
    <property type="term" value="F:dioxygenase activity"/>
    <property type="evidence" value="ECO:0007669"/>
    <property type="project" value="UniProtKB-KW"/>
</dbReference>
<dbReference type="InterPro" id="IPR009770">
    <property type="entry name" value="HGLS"/>
</dbReference>
<keyword evidence="8" id="KW-0032">Aminotransferase</keyword>
<dbReference type="PANTHER" id="PTHR31136:SF5">
    <property type="entry name" value="2-OXOADIPATE DIOXYGENASE_DECARBOXYLASE, CHLOROPLASTIC"/>
    <property type="match status" value="1"/>
</dbReference>
<dbReference type="GO" id="GO:0008483">
    <property type="term" value="F:transaminase activity"/>
    <property type="evidence" value="ECO:0007669"/>
    <property type="project" value="UniProtKB-KW"/>
</dbReference>
<keyword evidence="11" id="KW-1185">Reference proteome</keyword>
<dbReference type="EC" id="1.13.11.93" evidence="6"/>
<evidence type="ECO:0000256" key="2">
    <source>
        <dbReference type="ARBA" id="ARBA00022964"/>
    </source>
</evidence>
<protein>
    <recommendedName>
        <fullName evidence="6">2-oxoadipate dioxygenase/decarboxylase</fullName>
        <ecNumber evidence="6">1.13.11.93</ecNumber>
    </recommendedName>
    <alternativeName>
        <fullName evidence="7">2-hydroxyglutarate synthase</fullName>
    </alternativeName>
</protein>
<sequence>MSDNLLDKLWQQYVDTNSHVGKINKLFESLGETPVNDHIALRTVNNAKVDIYKLAEAFIGFGYVVCNDYDFDVKKLKAIHLEHNDKSKPKIFISQLLIEEFSLFLQETMKSCVDSIPKALLENKEKLLTSGTSWSNISYATYKKLLEESEYAAWFYAFGFRANHFTVFINELKNFDSVVAVNDFLKENNVSLNVSGGEIKGSPTDLLEQSSTMSGSVEVDFVDGKETIPCCYYEFAKRYKDKDGNFYQGFVAKSADKIFESTNIVS</sequence>
<evidence type="ECO:0000256" key="1">
    <source>
        <dbReference type="ARBA" id="ARBA00001954"/>
    </source>
</evidence>
<dbReference type="OrthoDB" id="506370at2"/>
<dbReference type="Proteomes" id="UP000681131">
    <property type="component" value="Chromosome"/>
</dbReference>
<keyword evidence="2" id="KW-0223">Dioxygenase</keyword>
<evidence type="ECO:0000313" key="9">
    <source>
        <dbReference type="EMBL" id="QIW12154.1"/>
    </source>
</evidence>
<dbReference type="SMART" id="SM01150">
    <property type="entry name" value="DUF1338"/>
    <property type="match status" value="1"/>
</dbReference>
<reference evidence="9 11" key="2">
    <citation type="submission" date="2019-08" db="EMBL/GenBank/DDBJ databases">
        <title>Complete genome sequences of Francisella adeliensis (FSC1325 and FSC1326).</title>
        <authorList>
            <person name="Ohrman C."/>
            <person name="Uneklint I."/>
            <person name="Vallesi A."/>
            <person name="Karlsson L."/>
            <person name="Sjodin A."/>
        </authorList>
    </citation>
    <scope>NUCLEOTIDE SEQUENCE [LARGE SCALE GENOMIC DNA]</scope>
    <source>
        <strain evidence="9 11">FSC1325</strain>
    </source>
</reference>
<gene>
    <name evidence="8" type="ORF">CDH04_05565</name>
    <name evidence="9" type="ORF">FZC43_05570</name>
</gene>
<comment type="cofactor">
    <cofactor evidence="1">
        <name>Fe(2+)</name>
        <dbReference type="ChEBI" id="CHEBI:29033"/>
    </cofactor>
</comment>
<organism evidence="8 10">
    <name type="scientific">Francisella adeliensis</name>
    <dbReference type="NCBI Taxonomy" id="2007306"/>
    <lineage>
        <taxon>Bacteria</taxon>
        <taxon>Pseudomonadati</taxon>
        <taxon>Pseudomonadota</taxon>
        <taxon>Gammaproteobacteria</taxon>
        <taxon>Thiotrichales</taxon>
        <taxon>Francisellaceae</taxon>
        <taxon>Francisella</taxon>
    </lineage>
</organism>
<dbReference type="CDD" id="cd16350">
    <property type="entry name" value="VOC_like"/>
    <property type="match status" value="1"/>
</dbReference>
<evidence type="ECO:0000256" key="3">
    <source>
        <dbReference type="ARBA" id="ARBA00023002"/>
    </source>
</evidence>
<evidence type="ECO:0000256" key="6">
    <source>
        <dbReference type="ARBA" id="ARBA00035023"/>
    </source>
</evidence>
<dbReference type="RefSeq" id="WP_112870092.1">
    <property type="nucleotide sequence ID" value="NZ_CP021781.1"/>
</dbReference>
<evidence type="ECO:0000313" key="11">
    <source>
        <dbReference type="Proteomes" id="UP000681131"/>
    </source>
</evidence>
<keyword evidence="3" id="KW-0560">Oxidoreductase</keyword>
<evidence type="ECO:0000256" key="4">
    <source>
        <dbReference type="ARBA" id="ARBA00023004"/>
    </source>
</evidence>
<evidence type="ECO:0000256" key="7">
    <source>
        <dbReference type="ARBA" id="ARBA00035045"/>
    </source>
</evidence>
<proteinExistence type="inferred from homology"/>
<dbReference type="EMBL" id="CP021781">
    <property type="protein sequence ID" value="AXA33917.1"/>
    <property type="molecule type" value="Genomic_DNA"/>
</dbReference>
<name>A0A2Z4XYD7_9GAMM</name>
<dbReference type="AlphaFoldDB" id="A0A2Z4XYD7"/>
<keyword evidence="8" id="KW-0808">Transferase</keyword>
<reference evidence="8 10" key="1">
    <citation type="submission" date="2017-06" db="EMBL/GenBank/DDBJ databases">
        <title>Complete genome of Francisella adeliensis.</title>
        <authorList>
            <person name="Vallesi A."/>
            <person name="Sjodin A."/>
        </authorList>
    </citation>
    <scope>NUCLEOTIDE SEQUENCE [LARGE SCALE GENOMIC DNA]</scope>
    <source>
        <strain evidence="8 10">FDC440</strain>
    </source>
</reference>
<dbReference type="PANTHER" id="PTHR31136">
    <property type="entry name" value="DUF1338 DOMAIN-CONTAINING PROTEIN"/>
    <property type="match status" value="1"/>
</dbReference>
<evidence type="ECO:0000313" key="8">
    <source>
        <dbReference type="EMBL" id="AXA33917.1"/>
    </source>
</evidence>
<dbReference type="Pfam" id="PF07063">
    <property type="entry name" value="HGLS"/>
    <property type="match status" value="1"/>
</dbReference>
<dbReference type="KEGG" id="fad:CDH04_05565"/>
<keyword evidence="4" id="KW-0408">Iron</keyword>